<dbReference type="Pfam" id="PF01401">
    <property type="entry name" value="Peptidase_M2"/>
    <property type="match status" value="1"/>
</dbReference>
<evidence type="ECO:0000256" key="11">
    <source>
        <dbReference type="SAM" id="SignalP"/>
    </source>
</evidence>
<feature type="disulfide bond" evidence="8">
    <location>
        <begin position="571"/>
        <end position="583"/>
    </location>
</feature>
<keyword evidence="12" id="KW-0121">Carboxypeptidase</keyword>
<dbReference type="PANTHER" id="PTHR10514">
    <property type="entry name" value="ANGIOTENSIN-CONVERTING ENZYME"/>
    <property type="match status" value="1"/>
</dbReference>
<evidence type="ECO:0000313" key="12">
    <source>
        <dbReference type="EMBL" id="MBB5213208.1"/>
    </source>
</evidence>
<dbReference type="EMBL" id="JACHHR010000007">
    <property type="protein sequence ID" value="MBB5213208.1"/>
    <property type="molecule type" value="Genomic_DNA"/>
</dbReference>
<feature type="binding site" evidence="7">
    <location>
        <position position="422"/>
    </location>
    <ligand>
        <name>Zn(2+)</name>
        <dbReference type="ChEBI" id="CHEBI:29105"/>
        <label>1</label>
        <note>catalytic</note>
    </ligand>
</feature>
<keyword evidence="2 8" id="KW-1015">Disulfide bond</keyword>
<organism evidence="12 13">
    <name type="scientific">Microbulbifer hydrolyticus</name>
    <dbReference type="NCBI Taxonomy" id="48074"/>
    <lineage>
        <taxon>Bacteria</taxon>
        <taxon>Pseudomonadati</taxon>
        <taxon>Pseudomonadota</taxon>
        <taxon>Gammaproteobacteria</taxon>
        <taxon>Cellvibrionales</taxon>
        <taxon>Microbulbiferaceae</taxon>
        <taxon>Microbulbifer</taxon>
    </lineage>
</organism>
<dbReference type="PROSITE" id="PS52011">
    <property type="entry name" value="PEPTIDASE_M2"/>
    <property type="match status" value="1"/>
</dbReference>
<evidence type="ECO:0000256" key="7">
    <source>
        <dbReference type="PIRSR" id="PIRSR601548-3"/>
    </source>
</evidence>
<dbReference type="AlphaFoldDB" id="A0AA89PFY6"/>
<sequence length="647" mass="71911">MKKLALVIAVAVAVAAAAGCDNGNDRSEAQSPAPSSAAEVSSGADSTEASAAAEAGSTSDALDAEGAKAFLQSAQDRLEKVAEEVSHASWLASTYINVDSQFTEALAVERYTGLAVELAQEAAKFDDVQLDPETRRMLTMLKQGLVFPAPNDPKLTAELAQIGSKMQGMYGAGKYCPDESAGEDSATGEDKGKCYTLTEMGQMMANSRDPELLKDLWVGWRKVSPPMKPLYERQVEIGNAGAKELGYDNLSVMWRSKYDMPADEFAADMDNQWGKVKPLYEALHCHVRAKLNEHYGDEVAPASGKIPAHLLGNMWAQQWGNVYEIVKDDDMEAPYDLTKLVVDSGMSEKDMVKAGETFFTSLGFKPLPETFWERSQFVQPRDRDVVCHASAWNLDGQDDIRIKMCINKTGEDLVTIHHELGHNFYQRIYNQQPFLYKEGANDGFHEAVGDTIALSITPKYLKQIGLLDEIPGEEKDIGYLMQQALDKIAFLPFGLLVDKWRWQVFNGEVAPGDYNKAWWKLREEYQGIEAPVQRSEANFDPGAKYHIPGNTPYSRYFLAHIQQYQFHRALCEAAGETGPLHRCSIFKNDAAGKKLRNMLAMGASKPWPDAMEALTGQRELDASAIVDYFQPLMAYLQEQNKDRQCGW</sequence>
<feature type="active site" description="Proton acceptor 2" evidence="5">
    <location>
        <position position="419"/>
    </location>
</feature>
<dbReference type="PRINTS" id="PR00791">
    <property type="entry name" value="PEPDIPTASEA"/>
</dbReference>
<feature type="chain" id="PRO_5041652655" evidence="11">
    <location>
        <begin position="19"/>
        <end position="647"/>
    </location>
</feature>
<feature type="active site" description="Proton donor 1" evidence="4">
    <location>
        <position position="546"/>
    </location>
</feature>
<dbReference type="GO" id="GO:0006508">
    <property type="term" value="P:proteolysis"/>
    <property type="evidence" value="ECO:0007669"/>
    <property type="project" value="InterPro"/>
</dbReference>
<feature type="compositionally biased region" description="Low complexity" evidence="10">
    <location>
        <begin position="29"/>
        <end position="58"/>
    </location>
</feature>
<dbReference type="GO" id="GO:0008241">
    <property type="term" value="F:peptidyl-dipeptidase activity"/>
    <property type="evidence" value="ECO:0007669"/>
    <property type="project" value="UniProtKB-EC"/>
</dbReference>
<gene>
    <name evidence="12" type="ORF">HNQ53_003456</name>
</gene>
<keyword evidence="7" id="KW-0862">Zinc</keyword>
<evidence type="ECO:0000256" key="8">
    <source>
        <dbReference type="PIRSR" id="PIRSR601548-4"/>
    </source>
</evidence>
<dbReference type="PROSITE" id="PS51257">
    <property type="entry name" value="PROKAR_LIPOPROTEIN"/>
    <property type="match status" value="1"/>
</dbReference>
<feature type="binding site" evidence="6">
    <location>
        <position position="555"/>
    </location>
    <ligand>
        <name>chloride</name>
        <dbReference type="ChEBI" id="CHEBI:17996"/>
        <label>1</label>
    </ligand>
</feature>
<comment type="caution">
    <text evidence="12">The sequence shown here is derived from an EMBL/GenBank/DDBJ whole genome shotgun (WGS) entry which is preliminary data.</text>
</comment>
<feature type="signal peptide" evidence="11">
    <location>
        <begin position="1"/>
        <end position="18"/>
    </location>
</feature>
<dbReference type="SUPFAM" id="SSF55486">
    <property type="entry name" value="Metalloproteases ('zincins'), catalytic domain"/>
    <property type="match status" value="1"/>
</dbReference>
<dbReference type="GO" id="GO:0004180">
    <property type="term" value="F:carboxypeptidase activity"/>
    <property type="evidence" value="ECO:0007669"/>
    <property type="project" value="UniProtKB-KW"/>
</dbReference>
<evidence type="ECO:0000256" key="4">
    <source>
        <dbReference type="PIRSR" id="PIRSR601548-1"/>
    </source>
</evidence>
<feature type="binding site" evidence="9">
    <location>
        <position position="446"/>
    </location>
    <ligand>
        <name>Zn(2+)</name>
        <dbReference type="ChEBI" id="CHEBI:29105"/>
        <label>2</label>
        <note>catalytic</note>
    </ligand>
</feature>
<reference evidence="12 13" key="1">
    <citation type="submission" date="2020-08" db="EMBL/GenBank/DDBJ databases">
        <title>Genomic Encyclopedia of Type Strains, Phase IV (KMG-IV): sequencing the most valuable type-strain genomes for metagenomic binning, comparative biology and taxonomic classification.</title>
        <authorList>
            <person name="Goeker M."/>
        </authorList>
    </citation>
    <scope>NUCLEOTIDE SEQUENCE [LARGE SCALE GENOMIC DNA]</scope>
    <source>
        <strain evidence="12 13">DSM 11525</strain>
    </source>
</reference>
<evidence type="ECO:0000256" key="1">
    <source>
        <dbReference type="ARBA" id="ARBA00022729"/>
    </source>
</evidence>
<keyword evidence="7" id="KW-0479">Metal-binding</keyword>
<feature type="binding site" evidence="9">
    <location>
        <position position="422"/>
    </location>
    <ligand>
        <name>Zn(2+)</name>
        <dbReference type="ChEBI" id="CHEBI:29105"/>
        <label>2</label>
        <note>catalytic</note>
    </ligand>
</feature>
<feature type="disulfide bond" evidence="8">
    <location>
        <begin position="176"/>
        <end position="194"/>
    </location>
</feature>
<dbReference type="FunFam" id="1.10.1370.30:FF:000005">
    <property type="entry name" value="Angiotensin-converting enzyme"/>
    <property type="match status" value="1"/>
</dbReference>
<feature type="binding site" evidence="9">
    <location>
        <position position="418"/>
    </location>
    <ligand>
        <name>Zn(2+)</name>
        <dbReference type="ChEBI" id="CHEBI:29105"/>
        <label>2</label>
        <note>catalytic</note>
    </ligand>
</feature>
<feature type="active site" description="Proton donor 2" evidence="5">
    <location>
        <position position="546"/>
    </location>
</feature>
<keyword evidence="12" id="KW-0645">Protease</keyword>
<dbReference type="CDD" id="cd06461">
    <property type="entry name" value="M2_ACE"/>
    <property type="match status" value="1"/>
</dbReference>
<evidence type="ECO:0000256" key="10">
    <source>
        <dbReference type="SAM" id="MobiDB-lite"/>
    </source>
</evidence>
<evidence type="ECO:0000256" key="3">
    <source>
        <dbReference type="ARBA" id="ARBA00023180"/>
    </source>
</evidence>
<protein>
    <submittedName>
        <fullName evidence="12">Peptidyl-dipeptidase A</fullName>
        <ecNumber evidence="12">3.4.15.1</ecNumber>
    </submittedName>
</protein>
<dbReference type="PANTHER" id="PTHR10514:SF27">
    <property type="entry name" value="ANGIOTENSIN-CONVERTING ENZYME"/>
    <property type="match status" value="1"/>
</dbReference>
<feature type="active site" description="Proton acceptor 1" evidence="4">
    <location>
        <position position="419"/>
    </location>
</feature>
<dbReference type="GO" id="GO:0008237">
    <property type="term" value="F:metallopeptidase activity"/>
    <property type="evidence" value="ECO:0007669"/>
    <property type="project" value="InterPro"/>
</dbReference>
<keyword evidence="3" id="KW-0325">Glycoprotein</keyword>
<feature type="region of interest" description="Disordered" evidence="10">
    <location>
        <begin position="21"/>
        <end position="58"/>
    </location>
</feature>
<evidence type="ECO:0000313" key="13">
    <source>
        <dbReference type="Proteomes" id="UP000563601"/>
    </source>
</evidence>
<keyword evidence="12" id="KW-0378">Hydrolase</keyword>
<keyword evidence="1 11" id="KW-0732">Signal</keyword>
<dbReference type="RefSeq" id="WP_183946721.1">
    <property type="nucleotide sequence ID" value="NZ_CP047491.1"/>
</dbReference>
<dbReference type="Gene3D" id="1.10.1370.30">
    <property type="match status" value="2"/>
</dbReference>
<dbReference type="Proteomes" id="UP000563601">
    <property type="component" value="Unassembled WGS sequence"/>
</dbReference>
<evidence type="ECO:0000256" key="5">
    <source>
        <dbReference type="PIRSR" id="PIRSR601548-11"/>
    </source>
</evidence>
<feature type="binding site" evidence="7">
    <location>
        <position position="446"/>
    </location>
    <ligand>
        <name>Zn(2+)</name>
        <dbReference type="ChEBI" id="CHEBI:29105"/>
        <label>1</label>
        <note>catalytic</note>
    </ligand>
</feature>
<feature type="binding site" evidence="6">
    <location>
        <position position="258"/>
    </location>
    <ligand>
        <name>chloride</name>
        <dbReference type="ChEBI" id="CHEBI:17996"/>
        <label>1</label>
    </ligand>
</feature>
<evidence type="ECO:0000256" key="6">
    <source>
        <dbReference type="PIRSR" id="PIRSR601548-2"/>
    </source>
</evidence>
<dbReference type="GO" id="GO:0016020">
    <property type="term" value="C:membrane"/>
    <property type="evidence" value="ECO:0007669"/>
    <property type="project" value="InterPro"/>
</dbReference>
<accession>A0AA89PFY6</accession>
<evidence type="ECO:0000256" key="9">
    <source>
        <dbReference type="PIRSR" id="PIRSR601548-8"/>
    </source>
</evidence>
<feature type="binding site" evidence="7">
    <location>
        <position position="418"/>
    </location>
    <ligand>
        <name>Zn(2+)</name>
        <dbReference type="ChEBI" id="CHEBI:29105"/>
        <label>1</label>
        <note>catalytic</note>
    </ligand>
</feature>
<dbReference type="EC" id="3.4.15.1" evidence="12"/>
<proteinExistence type="predicted"/>
<feature type="disulfide bond" evidence="8">
    <location>
        <begin position="387"/>
        <end position="405"/>
    </location>
</feature>
<name>A0AA89PFY6_9GAMM</name>
<evidence type="ECO:0000256" key="2">
    <source>
        <dbReference type="ARBA" id="ARBA00023157"/>
    </source>
</evidence>
<dbReference type="InterPro" id="IPR001548">
    <property type="entry name" value="Peptidase_M2"/>
</dbReference>